<dbReference type="Gene3D" id="3.40.1360.10">
    <property type="match status" value="1"/>
</dbReference>
<name>A0A3E3EA33_9FIRM</name>
<evidence type="ECO:0000313" key="5">
    <source>
        <dbReference type="EMBL" id="RGD81480.1"/>
    </source>
</evidence>
<keyword evidence="2" id="KW-0863">Zinc-finger</keyword>
<dbReference type="PANTHER" id="PTHR30313">
    <property type="entry name" value="DNA PRIMASE"/>
    <property type="match status" value="1"/>
</dbReference>
<organism evidence="5 6">
    <name type="scientific">Thomasclavelia ramosa</name>
    <dbReference type="NCBI Taxonomy" id="1547"/>
    <lineage>
        <taxon>Bacteria</taxon>
        <taxon>Bacillati</taxon>
        <taxon>Bacillota</taxon>
        <taxon>Erysipelotrichia</taxon>
        <taxon>Erysipelotrichales</taxon>
        <taxon>Coprobacillaceae</taxon>
        <taxon>Thomasclavelia</taxon>
    </lineage>
</organism>
<dbReference type="InterPro" id="IPR050219">
    <property type="entry name" value="DnaG_primase"/>
</dbReference>
<evidence type="ECO:0000313" key="6">
    <source>
        <dbReference type="Proteomes" id="UP000261032"/>
    </source>
</evidence>
<gene>
    <name evidence="5" type="ORF">DXB93_14255</name>
</gene>
<accession>A0A3E3EA33</accession>
<keyword evidence="1" id="KW-0479">Metal-binding</keyword>
<evidence type="ECO:0000256" key="3">
    <source>
        <dbReference type="ARBA" id="ARBA00022833"/>
    </source>
</evidence>
<dbReference type="RefSeq" id="WP_117582194.1">
    <property type="nucleotide sequence ID" value="NZ_JAQEEX010000041.1"/>
</dbReference>
<dbReference type="GO" id="GO:0006269">
    <property type="term" value="P:DNA replication, synthesis of primer"/>
    <property type="evidence" value="ECO:0007669"/>
    <property type="project" value="TreeGrafter"/>
</dbReference>
<dbReference type="Pfam" id="PF01807">
    <property type="entry name" value="Zn_ribbon_DnaG"/>
    <property type="match status" value="1"/>
</dbReference>
<proteinExistence type="predicted"/>
<dbReference type="GO" id="GO:0005737">
    <property type="term" value="C:cytoplasm"/>
    <property type="evidence" value="ECO:0007669"/>
    <property type="project" value="TreeGrafter"/>
</dbReference>
<reference evidence="5 6" key="1">
    <citation type="submission" date="2018-08" db="EMBL/GenBank/DDBJ databases">
        <title>A genome reference for cultivated species of the human gut microbiota.</title>
        <authorList>
            <person name="Zou Y."/>
            <person name="Xue W."/>
            <person name="Luo G."/>
        </authorList>
    </citation>
    <scope>NUCLEOTIDE SEQUENCE [LARGE SCALE GENOMIC DNA]</scope>
    <source>
        <strain evidence="5 6">OM06-4</strain>
    </source>
</reference>
<dbReference type="SUPFAM" id="SSF56731">
    <property type="entry name" value="DNA primase core"/>
    <property type="match status" value="1"/>
</dbReference>
<dbReference type="Proteomes" id="UP000261032">
    <property type="component" value="Unassembled WGS sequence"/>
</dbReference>
<evidence type="ECO:0000256" key="2">
    <source>
        <dbReference type="ARBA" id="ARBA00022771"/>
    </source>
</evidence>
<dbReference type="AlphaFoldDB" id="A0A3E3EA33"/>
<sequence length="495" mass="55870">MAKITRDIIEEVKKHVSILDLASEYFELTRKRGYLGIKNVSGDSDYSSLKLFPDTNTYVRFSGKGGGDVIQFVRDTHIEGIESFEDAVLFLKKRIDPSFTAEKSKNVEKRWNELTPAQRGKKMAETNNLLNANLKLDDNCRYIIAYLKQTRGIDIDTIYNEIDNGRIAQIITKNGSRALACIGRDYNFPSVKTAVSVRGIVKNSSFKGDLKGCNYDVGWVISGVSKQYSKDTGSYIKVHDNSFGKDAHIYCFEGYIDYLSFKTIQKQRGNPMDKDICIVTGASTKTRCIINFLETNNEQFDGARVTLCFDNDEAGYKAVDRVAAGLMELNMNLKIDTAISYDKDWNEQLNNKNITDKAVSYNFSLNNECIARLSKNRGKEIIYSIYEDISNKNNVIVLDYKNDNMSLHDCSKNGLDILYDKLEQEASDNYISVYISEGYSGAVKDSPQRYPNLAAKGNISALPKKTNISDRINGAKTRISGQEKTCNEKIRCIDR</sequence>
<feature type="domain" description="Zinc finger CHC2-type" evidence="4">
    <location>
        <begin position="5"/>
        <end position="99"/>
    </location>
</feature>
<dbReference type="PANTHER" id="PTHR30313:SF2">
    <property type="entry name" value="DNA PRIMASE"/>
    <property type="match status" value="1"/>
</dbReference>
<dbReference type="InterPro" id="IPR002694">
    <property type="entry name" value="Znf_CHC2"/>
</dbReference>
<dbReference type="SUPFAM" id="SSF57783">
    <property type="entry name" value="Zinc beta-ribbon"/>
    <property type="match status" value="1"/>
</dbReference>
<dbReference type="Gene3D" id="3.90.580.10">
    <property type="entry name" value="Zinc finger, CHC2-type domain"/>
    <property type="match status" value="1"/>
</dbReference>
<dbReference type="GO" id="GO:0003899">
    <property type="term" value="F:DNA-directed RNA polymerase activity"/>
    <property type="evidence" value="ECO:0007669"/>
    <property type="project" value="InterPro"/>
</dbReference>
<dbReference type="GO" id="GO:0003677">
    <property type="term" value="F:DNA binding"/>
    <property type="evidence" value="ECO:0007669"/>
    <property type="project" value="InterPro"/>
</dbReference>
<evidence type="ECO:0000256" key="1">
    <source>
        <dbReference type="ARBA" id="ARBA00022723"/>
    </source>
</evidence>
<dbReference type="EMBL" id="QUSL01000027">
    <property type="protein sequence ID" value="RGD81480.1"/>
    <property type="molecule type" value="Genomic_DNA"/>
</dbReference>
<comment type="caution">
    <text evidence="5">The sequence shown here is derived from an EMBL/GenBank/DDBJ whole genome shotgun (WGS) entry which is preliminary data.</text>
</comment>
<dbReference type="InterPro" id="IPR036977">
    <property type="entry name" value="DNA_primase_Znf_CHC2"/>
</dbReference>
<dbReference type="GO" id="GO:0008270">
    <property type="term" value="F:zinc ion binding"/>
    <property type="evidence" value="ECO:0007669"/>
    <property type="project" value="UniProtKB-KW"/>
</dbReference>
<protein>
    <recommendedName>
        <fullName evidence="4">Zinc finger CHC2-type domain-containing protein</fullName>
    </recommendedName>
</protein>
<keyword evidence="3" id="KW-0862">Zinc</keyword>
<dbReference type="Pfam" id="PF13155">
    <property type="entry name" value="Toprim_2"/>
    <property type="match status" value="1"/>
</dbReference>
<evidence type="ECO:0000259" key="4">
    <source>
        <dbReference type="Pfam" id="PF01807"/>
    </source>
</evidence>